<reference evidence="3" key="1">
    <citation type="submission" date="2017-04" db="EMBL/GenBank/DDBJ databases">
        <authorList>
            <person name="Varghese N."/>
            <person name="Submissions S."/>
        </authorList>
    </citation>
    <scope>NUCLEOTIDE SEQUENCE [LARGE SCALE GENOMIC DNA]</scope>
    <source>
        <strain evidence="3">RKEM611</strain>
    </source>
</reference>
<keyword evidence="2" id="KW-0255">Endonuclease</keyword>
<dbReference type="Pfam" id="PF01713">
    <property type="entry name" value="Smr"/>
    <property type="match status" value="1"/>
</dbReference>
<dbReference type="EMBL" id="FWZT01000001">
    <property type="protein sequence ID" value="SME88280.1"/>
    <property type="molecule type" value="Genomic_DNA"/>
</dbReference>
<name>A0A1Y6B2L3_9BACT</name>
<dbReference type="Proteomes" id="UP000192907">
    <property type="component" value="Unassembled WGS sequence"/>
</dbReference>
<keyword evidence="2" id="KW-0540">Nuclease</keyword>
<evidence type="ECO:0000313" key="3">
    <source>
        <dbReference type="Proteomes" id="UP000192907"/>
    </source>
</evidence>
<organism evidence="2 3">
    <name type="scientific">Pseudobacteriovorax antillogorgiicola</name>
    <dbReference type="NCBI Taxonomy" id="1513793"/>
    <lineage>
        <taxon>Bacteria</taxon>
        <taxon>Pseudomonadati</taxon>
        <taxon>Bdellovibrionota</taxon>
        <taxon>Oligoflexia</taxon>
        <taxon>Oligoflexales</taxon>
        <taxon>Pseudobacteriovoracaceae</taxon>
        <taxon>Pseudobacteriovorax</taxon>
    </lineage>
</organism>
<evidence type="ECO:0000313" key="2">
    <source>
        <dbReference type="EMBL" id="SME88280.1"/>
    </source>
</evidence>
<protein>
    <submittedName>
        <fullName evidence="2">DNA-nicking endonuclease, Smr domain</fullName>
    </submittedName>
</protein>
<dbReference type="AlphaFoldDB" id="A0A1Y6B2L3"/>
<evidence type="ECO:0000259" key="1">
    <source>
        <dbReference type="PROSITE" id="PS50828"/>
    </source>
</evidence>
<gene>
    <name evidence="2" type="ORF">SAMN06296036_101136</name>
</gene>
<dbReference type="GO" id="GO:0004519">
    <property type="term" value="F:endonuclease activity"/>
    <property type="evidence" value="ECO:0007669"/>
    <property type="project" value="UniProtKB-KW"/>
</dbReference>
<dbReference type="InterPro" id="IPR002625">
    <property type="entry name" value="Smr_dom"/>
</dbReference>
<keyword evidence="3" id="KW-1185">Reference proteome</keyword>
<dbReference type="STRING" id="1513793.SAMN06296036_101136"/>
<dbReference type="Gene3D" id="3.30.1370.110">
    <property type="match status" value="1"/>
</dbReference>
<dbReference type="PROSITE" id="PS50828">
    <property type="entry name" value="SMR"/>
    <property type="match status" value="1"/>
</dbReference>
<keyword evidence="2" id="KW-0378">Hydrolase</keyword>
<accession>A0A1Y6B2L3</accession>
<feature type="domain" description="Smr" evidence="1">
    <location>
        <begin position="103"/>
        <end position="164"/>
    </location>
</feature>
<dbReference type="SUPFAM" id="SSF160443">
    <property type="entry name" value="SMR domain-like"/>
    <property type="match status" value="1"/>
</dbReference>
<proteinExistence type="predicted"/>
<sequence length="193" mass="22562">MEILSVLRYYCMKVWHCASRSVYNNLFEIPSFYYRPWKVNTVLGKQRKTNRKPIKHSGLFDIEEDAAEIFLSYLENDPMPIKDNELEKPKKQNRSKRKAEVSLDLHGMTVFEAQAYIDEKLSQIRAKHVKYRVRLITGKGLNSGLSGPVLASEIYQYVRDRYGHQIETIDDPPAAARINNIPIRGYFDFVIKF</sequence>
<dbReference type="InterPro" id="IPR036063">
    <property type="entry name" value="Smr_dom_sf"/>
</dbReference>